<protein>
    <submittedName>
        <fullName evidence="4">Clp protease N-terminal domain-containing protein</fullName>
    </submittedName>
</protein>
<dbReference type="SUPFAM" id="SSF81923">
    <property type="entry name" value="Double Clp-N motif"/>
    <property type="match status" value="1"/>
</dbReference>
<dbReference type="PROSITE" id="PS51903">
    <property type="entry name" value="CLP_R"/>
    <property type="match status" value="1"/>
</dbReference>
<evidence type="ECO:0000313" key="4">
    <source>
        <dbReference type="EMBL" id="QVI62775.1"/>
    </source>
</evidence>
<sequence>MLMYDESFVAVMTATKNEATALGARDFGSEHVLLGLLASDDDLTQRVVRSFPGLTTSAVRDAVHGALDDAPHLARLGLSAPDPAVTATTRGAGGAPPRNKHTPELQSALNQATAKWGQLRRTGALPKERKVGSAILWLAVLEPAARASRLLHAMDVDADSVRAAVLGAMVPAGADVPAWPTEPTVGPFTRLVQQVFSRTNVAR</sequence>
<keyword evidence="1" id="KW-0677">Repeat</keyword>
<organism evidence="4 5">
    <name type="scientific">Cellulomonas wangleii</name>
    <dbReference type="NCBI Taxonomy" id="2816956"/>
    <lineage>
        <taxon>Bacteria</taxon>
        <taxon>Bacillati</taxon>
        <taxon>Actinomycetota</taxon>
        <taxon>Actinomycetes</taxon>
        <taxon>Micrococcales</taxon>
        <taxon>Cellulomonadaceae</taxon>
        <taxon>Cellulomonas</taxon>
    </lineage>
</organism>
<keyword evidence="4" id="KW-0378">Hydrolase</keyword>
<keyword evidence="4" id="KW-0645">Protease</keyword>
<dbReference type="Gene3D" id="1.10.1780.10">
    <property type="entry name" value="Clp, N-terminal domain"/>
    <property type="match status" value="1"/>
</dbReference>
<keyword evidence="5" id="KW-1185">Reference proteome</keyword>
<dbReference type="RefSeq" id="WP_207341881.1">
    <property type="nucleotide sequence ID" value="NZ_CP074405.1"/>
</dbReference>
<evidence type="ECO:0000313" key="5">
    <source>
        <dbReference type="Proteomes" id="UP000677804"/>
    </source>
</evidence>
<proteinExistence type="predicted"/>
<dbReference type="InterPro" id="IPR004176">
    <property type="entry name" value="Clp_R_N"/>
</dbReference>
<dbReference type="EMBL" id="CP074405">
    <property type="protein sequence ID" value="QVI62775.1"/>
    <property type="molecule type" value="Genomic_DNA"/>
</dbReference>
<gene>
    <name evidence="4" type="ORF">KG103_02200</name>
</gene>
<dbReference type="InterPro" id="IPR036628">
    <property type="entry name" value="Clp_N_dom_sf"/>
</dbReference>
<evidence type="ECO:0000256" key="1">
    <source>
        <dbReference type="PROSITE-ProRule" id="PRU01251"/>
    </source>
</evidence>
<evidence type="ECO:0000256" key="2">
    <source>
        <dbReference type="SAM" id="MobiDB-lite"/>
    </source>
</evidence>
<dbReference type="GO" id="GO:0006508">
    <property type="term" value="P:proteolysis"/>
    <property type="evidence" value="ECO:0007669"/>
    <property type="project" value="UniProtKB-KW"/>
</dbReference>
<evidence type="ECO:0000259" key="3">
    <source>
        <dbReference type="PROSITE" id="PS51903"/>
    </source>
</evidence>
<dbReference type="Proteomes" id="UP000677804">
    <property type="component" value="Chromosome"/>
</dbReference>
<dbReference type="GO" id="GO:0008233">
    <property type="term" value="F:peptidase activity"/>
    <property type="evidence" value="ECO:0007669"/>
    <property type="project" value="UniProtKB-KW"/>
</dbReference>
<name>A0ABX8D5P1_9CELL</name>
<reference evidence="4 5" key="1">
    <citation type="submission" date="2021-05" db="EMBL/GenBank/DDBJ databases">
        <title>Novel species in genus Cellulomonas.</title>
        <authorList>
            <person name="Zhang G."/>
        </authorList>
    </citation>
    <scope>NUCLEOTIDE SEQUENCE [LARGE SCALE GENOMIC DNA]</scope>
    <source>
        <strain evidence="5">zg-ZUI222</strain>
    </source>
</reference>
<accession>A0ABX8D5P1</accession>
<feature type="region of interest" description="Disordered" evidence="2">
    <location>
        <begin position="78"/>
        <end position="103"/>
    </location>
</feature>
<feature type="domain" description="Clp R" evidence="3">
    <location>
        <begin position="1"/>
        <end position="172"/>
    </location>
</feature>